<proteinExistence type="predicted"/>
<gene>
    <name evidence="2" type="ORF">NDU88_000859</name>
</gene>
<sequence>MSCCTQGQGAQLCHAAPSDRHQSRPHGDRTHSRVTLHPVTDTRADLTETGRTAMSCCTQGQGAQLCHAAPSDRHQSRPHGDRTHSRVTLHPAPSDRHQSRPHGDRTHSRVTLHPAPSDRHQSRPHGDRTHSRVTLHPVTDTRADLTETGRTVVSRCKRWTQSRFNNYRQQSAGARLWLELNTHGRSQ</sequence>
<evidence type="ECO:0000256" key="1">
    <source>
        <dbReference type="SAM" id="MobiDB-lite"/>
    </source>
</evidence>
<feature type="compositionally biased region" description="Basic and acidic residues" evidence="1">
    <location>
        <begin position="17"/>
        <end position="31"/>
    </location>
</feature>
<dbReference type="AlphaFoldDB" id="A0AAV7U6R9"/>
<evidence type="ECO:0000313" key="2">
    <source>
        <dbReference type="EMBL" id="KAJ1184049.1"/>
    </source>
</evidence>
<keyword evidence="3" id="KW-1185">Reference proteome</keyword>
<feature type="compositionally biased region" description="Basic and acidic residues" evidence="1">
    <location>
        <begin position="70"/>
        <end position="84"/>
    </location>
</feature>
<feature type="region of interest" description="Disordered" evidence="1">
    <location>
        <begin position="67"/>
        <end position="138"/>
    </location>
</feature>
<evidence type="ECO:0000313" key="3">
    <source>
        <dbReference type="Proteomes" id="UP001066276"/>
    </source>
</evidence>
<name>A0AAV7U6R9_PLEWA</name>
<protein>
    <submittedName>
        <fullName evidence="2">Uncharacterized protein</fullName>
    </submittedName>
</protein>
<comment type="caution">
    <text evidence="2">The sequence shown here is derived from an EMBL/GenBank/DDBJ whole genome shotgun (WGS) entry which is preliminary data.</text>
</comment>
<dbReference type="EMBL" id="JANPWB010000005">
    <property type="protein sequence ID" value="KAJ1184049.1"/>
    <property type="molecule type" value="Genomic_DNA"/>
</dbReference>
<reference evidence="2" key="1">
    <citation type="journal article" date="2022" name="bioRxiv">
        <title>Sequencing and chromosome-scale assembly of the giantPleurodeles waltlgenome.</title>
        <authorList>
            <person name="Brown T."/>
            <person name="Elewa A."/>
            <person name="Iarovenko S."/>
            <person name="Subramanian E."/>
            <person name="Araus A.J."/>
            <person name="Petzold A."/>
            <person name="Susuki M."/>
            <person name="Suzuki K.-i.T."/>
            <person name="Hayashi T."/>
            <person name="Toyoda A."/>
            <person name="Oliveira C."/>
            <person name="Osipova E."/>
            <person name="Leigh N.D."/>
            <person name="Simon A."/>
            <person name="Yun M.H."/>
        </authorList>
    </citation>
    <scope>NUCLEOTIDE SEQUENCE</scope>
    <source>
        <strain evidence="2">20211129_DDA</strain>
        <tissue evidence="2">Liver</tissue>
    </source>
</reference>
<accession>A0AAV7U6R9</accession>
<organism evidence="2 3">
    <name type="scientific">Pleurodeles waltl</name>
    <name type="common">Iberian ribbed newt</name>
    <dbReference type="NCBI Taxonomy" id="8319"/>
    <lineage>
        <taxon>Eukaryota</taxon>
        <taxon>Metazoa</taxon>
        <taxon>Chordata</taxon>
        <taxon>Craniata</taxon>
        <taxon>Vertebrata</taxon>
        <taxon>Euteleostomi</taxon>
        <taxon>Amphibia</taxon>
        <taxon>Batrachia</taxon>
        <taxon>Caudata</taxon>
        <taxon>Salamandroidea</taxon>
        <taxon>Salamandridae</taxon>
        <taxon>Pleurodelinae</taxon>
        <taxon>Pleurodeles</taxon>
    </lineage>
</organism>
<feature type="compositionally biased region" description="Basic and acidic residues" evidence="1">
    <location>
        <begin position="116"/>
        <end position="130"/>
    </location>
</feature>
<dbReference type="Proteomes" id="UP001066276">
    <property type="component" value="Chromosome 3_1"/>
</dbReference>
<feature type="compositionally biased region" description="Basic and acidic residues" evidence="1">
    <location>
        <begin position="93"/>
        <end position="107"/>
    </location>
</feature>
<feature type="region of interest" description="Disordered" evidence="1">
    <location>
        <begin position="10"/>
        <end position="41"/>
    </location>
</feature>